<dbReference type="GO" id="GO:0043176">
    <property type="term" value="F:amine binding"/>
    <property type="evidence" value="ECO:0007669"/>
    <property type="project" value="InterPro"/>
</dbReference>
<dbReference type="GO" id="GO:0030682">
    <property type="term" value="P:symbiont-mediated perturbation of host defenses"/>
    <property type="evidence" value="ECO:0007669"/>
    <property type="project" value="InterPro"/>
</dbReference>
<dbReference type="InterPro" id="IPR012674">
    <property type="entry name" value="Calycin"/>
</dbReference>
<feature type="signal peptide" evidence="1">
    <location>
        <begin position="1"/>
        <end position="20"/>
    </location>
</feature>
<proteinExistence type="evidence at transcript level"/>
<name>A0A0K8RMH7_IXORI</name>
<dbReference type="EMBL" id="GADI01002089">
    <property type="protein sequence ID" value="JAA71719.1"/>
    <property type="molecule type" value="mRNA"/>
</dbReference>
<dbReference type="Pfam" id="PF02098">
    <property type="entry name" value="His_binding"/>
    <property type="match status" value="1"/>
</dbReference>
<keyword evidence="1" id="KW-0732">Signal</keyword>
<dbReference type="Gene3D" id="2.40.128.20">
    <property type="match status" value="1"/>
</dbReference>
<protein>
    <submittedName>
        <fullName evidence="2">Putative salivary lipocalin</fullName>
    </submittedName>
</protein>
<reference evidence="2" key="1">
    <citation type="submission" date="2012-12" db="EMBL/GenBank/DDBJ databases">
        <title>Identification and characterization of a phenylalanine ammonia-lyase gene family in Isatis indigotica Fort.</title>
        <authorList>
            <person name="Liu Q."/>
            <person name="Chen J."/>
            <person name="Zhou X."/>
            <person name="Di P."/>
            <person name="Xiao Y."/>
            <person name="Xuan H."/>
            <person name="Zhang L."/>
            <person name="Chen W."/>
        </authorList>
    </citation>
    <scope>NUCLEOTIDE SEQUENCE</scope>
    <source>
        <tissue evidence="2">Salivary gland</tissue>
    </source>
</reference>
<dbReference type="InterPro" id="IPR002970">
    <property type="entry name" value="Tick_his-bd"/>
</dbReference>
<dbReference type="AlphaFoldDB" id="A0A0K8RMH7"/>
<sequence length="206" mass="24217">MRVAAFLVSICFWFLRHTTAYPETRIDDDPYYEEYQDINRALQNSDSFSWMYNRTYLPKIGDPEYACVYADVTRLPNPGAYVFKQGWTTAENKTIEVPLFVSTKSTPGNGYIRQKDNAMHVTLRLQNGTILRDFGLYKLIYSDYKWCDILRVTSRGNACELYVHKAHVDRGVPKACKSIYRHACGRQDNYHYKVYYENCRTHQKIN</sequence>
<accession>A0A0K8RMH7</accession>
<dbReference type="SUPFAM" id="SSF50814">
    <property type="entry name" value="Lipocalins"/>
    <property type="match status" value="1"/>
</dbReference>
<evidence type="ECO:0000313" key="2">
    <source>
        <dbReference type="EMBL" id="JAA71719.1"/>
    </source>
</evidence>
<evidence type="ECO:0000256" key="1">
    <source>
        <dbReference type="SAM" id="SignalP"/>
    </source>
</evidence>
<organism evidence="2">
    <name type="scientific">Ixodes ricinus</name>
    <name type="common">Common tick</name>
    <name type="synonym">Acarus ricinus</name>
    <dbReference type="NCBI Taxonomy" id="34613"/>
    <lineage>
        <taxon>Eukaryota</taxon>
        <taxon>Metazoa</taxon>
        <taxon>Ecdysozoa</taxon>
        <taxon>Arthropoda</taxon>
        <taxon>Chelicerata</taxon>
        <taxon>Arachnida</taxon>
        <taxon>Acari</taxon>
        <taxon>Parasitiformes</taxon>
        <taxon>Ixodida</taxon>
        <taxon>Ixodoidea</taxon>
        <taxon>Ixodidae</taxon>
        <taxon>Ixodinae</taxon>
        <taxon>Ixodes</taxon>
    </lineage>
</organism>
<feature type="chain" id="PRO_5005518673" evidence="1">
    <location>
        <begin position="21"/>
        <end position="206"/>
    </location>
</feature>